<organism evidence="1 3">
    <name type="scientific">Candidatus Chlorohelix allophototropha</name>
    <dbReference type="NCBI Taxonomy" id="3003348"/>
    <lineage>
        <taxon>Bacteria</taxon>
        <taxon>Bacillati</taxon>
        <taxon>Chloroflexota</taxon>
        <taxon>Chloroflexia</taxon>
        <taxon>Candidatus Chloroheliales</taxon>
        <taxon>Candidatus Chloroheliaceae</taxon>
        <taxon>Candidatus Chlorohelix</taxon>
    </lineage>
</organism>
<evidence type="ECO:0000313" key="2">
    <source>
        <dbReference type="EMBL" id="WJW68618.1"/>
    </source>
</evidence>
<dbReference type="RefSeq" id="WP_341470523.1">
    <property type="nucleotide sequence ID" value="NZ_CP128400.1"/>
</dbReference>
<evidence type="ECO:0000313" key="3">
    <source>
        <dbReference type="Proteomes" id="UP000521676"/>
    </source>
</evidence>
<dbReference type="Proteomes" id="UP000521676">
    <property type="component" value="Unassembled WGS sequence"/>
</dbReference>
<dbReference type="Proteomes" id="UP001431572">
    <property type="component" value="Chromosome 2"/>
</dbReference>
<name>A0A8T7M945_9CHLR</name>
<keyword evidence="4" id="KW-1185">Reference proteome</keyword>
<reference evidence="1 3" key="1">
    <citation type="submission" date="2020-06" db="EMBL/GenBank/DDBJ databases">
        <title>Anoxygenic phototrophic Chloroflexota member uses a Type I reaction center.</title>
        <authorList>
            <person name="Tsuji J.M."/>
            <person name="Shaw N.A."/>
            <person name="Nagashima S."/>
            <person name="Venkiteswaran J."/>
            <person name="Schiff S.L."/>
            <person name="Hanada S."/>
            <person name="Tank M."/>
            <person name="Neufeld J.D."/>
        </authorList>
    </citation>
    <scope>NUCLEOTIDE SEQUENCE [LARGE SCALE GENOMIC DNA]</scope>
    <source>
        <strain evidence="1">L227-S17</strain>
    </source>
</reference>
<sequence>MDAQMKIYLAFSFGLEKIRTIAQNNSFSFIVALSDFFLNLPYNLEKDNLGEIRMADIILNLGSLAKTKGLHNWFEAVNQDYFERKKINKENDLNHIIYLHFLLYSAFIDIRYEAYKSGNKEIYNIAHILHSIPLRLIKYRKNKKPIEEILNNLKDKANSLQNSEWLIRALES</sequence>
<accession>A0A8T7M945</accession>
<dbReference type="EMBL" id="JACATZ010000003">
    <property type="protein sequence ID" value="NWJ48687.1"/>
    <property type="molecule type" value="Genomic_DNA"/>
</dbReference>
<protein>
    <submittedName>
        <fullName evidence="1">Uncharacterized protein</fullName>
    </submittedName>
</protein>
<dbReference type="EMBL" id="CP128400">
    <property type="protein sequence ID" value="WJW68618.1"/>
    <property type="molecule type" value="Genomic_DNA"/>
</dbReference>
<reference evidence="2" key="2">
    <citation type="journal article" date="2024" name="Nature">
        <title>Anoxygenic phototroph of the Chloroflexota uses a type I reaction centre.</title>
        <authorList>
            <person name="Tsuji J.M."/>
            <person name="Shaw N.A."/>
            <person name="Nagashima S."/>
            <person name="Venkiteswaran J.J."/>
            <person name="Schiff S.L."/>
            <person name="Watanabe T."/>
            <person name="Fukui M."/>
            <person name="Hanada S."/>
            <person name="Tank M."/>
            <person name="Neufeld J.D."/>
        </authorList>
    </citation>
    <scope>NUCLEOTIDE SEQUENCE</scope>
    <source>
        <strain evidence="2">L227-S17</strain>
    </source>
</reference>
<gene>
    <name evidence="1" type="ORF">HXX08_22735</name>
    <name evidence="2" type="ORF">OZ401_004232</name>
</gene>
<evidence type="ECO:0000313" key="4">
    <source>
        <dbReference type="Proteomes" id="UP001431572"/>
    </source>
</evidence>
<proteinExistence type="predicted"/>
<evidence type="ECO:0000313" key="1">
    <source>
        <dbReference type="EMBL" id="NWJ48687.1"/>
    </source>
</evidence>
<dbReference type="AlphaFoldDB" id="A0A8T7M945"/>